<organism evidence="10">
    <name type="scientific">freshwater metagenome</name>
    <dbReference type="NCBI Taxonomy" id="449393"/>
    <lineage>
        <taxon>unclassified sequences</taxon>
        <taxon>metagenomes</taxon>
        <taxon>ecological metagenomes</taxon>
    </lineage>
</organism>
<dbReference type="Gene3D" id="3.60.110.10">
    <property type="entry name" value="Carbon-nitrogen hydrolase"/>
    <property type="match status" value="1"/>
</dbReference>
<evidence type="ECO:0000256" key="2">
    <source>
        <dbReference type="ARBA" id="ARBA00022475"/>
    </source>
</evidence>
<dbReference type="HAMAP" id="MF_01148">
    <property type="entry name" value="Lnt"/>
    <property type="match status" value="1"/>
</dbReference>
<dbReference type="EMBL" id="CAEZSH010000029">
    <property type="protein sequence ID" value="CAB4534914.1"/>
    <property type="molecule type" value="Genomic_DNA"/>
</dbReference>
<dbReference type="CDD" id="cd07571">
    <property type="entry name" value="ALP_N-acyl_transferase"/>
    <property type="match status" value="1"/>
</dbReference>
<dbReference type="PROSITE" id="PS50263">
    <property type="entry name" value="CN_HYDROLASE"/>
    <property type="match status" value="1"/>
</dbReference>
<dbReference type="Pfam" id="PF20154">
    <property type="entry name" value="LNT_N"/>
    <property type="match status" value="1"/>
</dbReference>
<feature type="transmembrane region" description="Helical" evidence="8">
    <location>
        <begin position="7"/>
        <end position="27"/>
    </location>
</feature>
<dbReference type="InterPro" id="IPR045378">
    <property type="entry name" value="LNT_N"/>
</dbReference>
<name>A0A6J6B861_9ZZZZ</name>
<evidence type="ECO:0000256" key="1">
    <source>
        <dbReference type="ARBA" id="ARBA00004651"/>
    </source>
</evidence>
<dbReference type="InterPro" id="IPR003010">
    <property type="entry name" value="C-N_Hydrolase"/>
</dbReference>
<keyword evidence="6 8" id="KW-0472">Membrane</keyword>
<keyword evidence="5 8" id="KW-1133">Transmembrane helix</keyword>
<feature type="transmembrane region" description="Helical" evidence="8">
    <location>
        <begin position="58"/>
        <end position="76"/>
    </location>
</feature>
<feature type="transmembrane region" description="Helical" evidence="8">
    <location>
        <begin position="117"/>
        <end position="135"/>
    </location>
</feature>
<dbReference type="GO" id="GO:0005886">
    <property type="term" value="C:plasma membrane"/>
    <property type="evidence" value="ECO:0007669"/>
    <property type="project" value="UniProtKB-SubCell"/>
</dbReference>
<feature type="transmembrane region" description="Helical" evidence="8">
    <location>
        <begin position="33"/>
        <end position="51"/>
    </location>
</feature>
<dbReference type="NCBIfam" id="TIGR00546">
    <property type="entry name" value="lnt"/>
    <property type="match status" value="1"/>
</dbReference>
<gene>
    <name evidence="10" type="ORF">UFOPK1410_00383</name>
</gene>
<evidence type="ECO:0000256" key="5">
    <source>
        <dbReference type="ARBA" id="ARBA00022989"/>
    </source>
</evidence>
<feature type="transmembrane region" description="Helical" evidence="8">
    <location>
        <begin position="196"/>
        <end position="216"/>
    </location>
</feature>
<evidence type="ECO:0000256" key="3">
    <source>
        <dbReference type="ARBA" id="ARBA00022679"/>
    </source>
</evidence>
<keyword evidence="7" id="KW-0012">Acyltransferase</keyword>
<evidence type="ECO:0000256" key="8">
    <source>
        <dbReference type="SAM" id="Phobius"/>
    </source>
</evidence>
<reference evidence="10" key="1">
    <citation type="submission" date="2020-05" db="EMBL/GenBank/DDBJ databases">
        <authorList>
            <person name="Chiriac C."/>
            <person name="Salcher M."/>
            <person name="Ghai R."/>
            <person name="Kavagutti S V."/>
        </authorList>
    </citation>
    <scope>NUCLEOTIDE SEQUENCE</scope>
</reference>
<proteinExistence type="inferred from homology"/>
<dbReference type="PANTHER" id="PTHR38686:SF1">
    <property type="entry name" value="APOLIPOPROTEIN N-ACYLTRANSFERASE"/>
    <property type="match status" value="1"/>
</dbReference>
<keyword evidence="2" id="KW-1003">Cell membrane</keyword>
<dbReference type="GO" id="GO:0016410">
    <property type="term" value="F:N-acyltransferase activity"/>
    <property type="evidence" value="ECO:0007669"/>
    <property type="project" value="InterPro"/>
</dbReference>
<comment type="subcellular location">
    <subcellularLocation>
        <location evidence="1">Cell membrane</location>
        <topology evidence="1">Multi-pass membrane protein</topology>
    </subcellularLocation>
</comment>
<feature type="transmembrane region" description="Helical" evidence="8">
    <location>
        <begin position="82"/>
        <end position="105"/>
    </location>
</feature>
<dbReference type="Pfam" id="PF00795">
    <property type="entry name" value="CN_hydrolase"/>
    <property type="match status" value="1"/>
</dbReference>
<evidence type="ECO:0000259" key="9">
    <source>
        <dbReference type="PROSITE" id="PS50263"/>
    </source>
</evidence>
<feature type="domain" description="CN hydrolase" evidence="9">
    <location>
        <begin position="227"/>
        <end position="472"/>
    </location>
</feature>
<feature type="transmembrane region" description="Helical" evidence="8">
    <location>
        <begin position="155"/>
        <end position="176"/>
    </location>
</feature>
<evidence type="ECO:0000256" key="6">
    <source>
        <dbReference type="ARBA" id="ARBA00023136"/>
    </source>
</evidence>
<keyword evidence="4 8" id="KW-0812">Transmembrane</keyword>
<evidence type="ECO:0000256" key="4">
    <source>
        <dbReference type="ARBA" id="ARBA00022692"/>
    </source>
</evidence>
<feature type="transmembrane region" description="Helical" evidence="8">
    <location>
        <begin position="485"/>
        <end position="503"/>
    </location>
</feature>
<dbReference type="AlphaFoldDB" id="A0A6J6B861"/>
<evidence type="ECO:0000313" key="10">
    <source>
        <dbReference type="EMBL" id="CAB4534914.1"/>
    </source>
</evidence>
<dbReference type="InterPro" id="IPR036526">
    <property type="entry name" value="C-N_Hydrolase_sf"/>
</dbReference>
<accession>A0A6J6B861</accession>
<dbReference type="SUPFAM" id="SSF56317">
    <property type="entry name" value="Carbon-nitrogen hydrolase"/>
    <property type="match status" value="1"/>
</dbReference>
<keyword evidence="3" id="KW-0808">Transferase</keyword>
<dbReference type="InterPro" id="IPR004563">
    <property type="entry name" value="Apolipo_AcylTrfase"/>
</dbReference>
<dbReference type="GO" id="GO:0042158">
    <property type="term" value="P:lipoprotein biosynthetic process"/>
    <property type="evidence" value="ECO:0007669"/>
    <property type="project" value="InterPro"/>
</dbReference>
<evidence type="ECO:0000256" key="7">
    <source>
        <dbReference type="ARBA" id="ARBA00023315"/>
    </source>
</evidence>
<sequence>MSKHLDSVYLSSRLTLAVASGLLSFFAYPKPGLWPLIFVSVAGLLISVRGATVARAALVGFAGGFAFYASQCWWLSQYLGPLPLVALSCIQALWVGLGLALYALARRHTKTIFGSSILFASLWMAREWASTHIPYGGYPWSRLAMSQSESPLSGWVYFGGFSLLGLVVALLSALVVEWLPNFWAKRSEGLTSRRSFAAPILVLLLAVLVPSLPPIANAKAQLDVAAIQGNANAGLFANTRRGEILENHLDATYELLRNEPSRKLDLIVWPENASDLSPIVDLQARQWISDLVNVDAKAPLAFGTITSNGSDLFNSSFLWEPGVGITDQYDKKRPVPFAEYVPDREFWNQLAPDLIGLIYRDYAFGERDAIYEVNGQKLGVLICFEVAIDEIFYELSDQGATAILSQTNNADFGRTDQAWQQLAIAKLRSIETGLALVNASTVGPSAIYDRGGQMLDKSGAFERDYLVAKIGLTDTKTPAMIFGRYLDYVNLAMLGLAFAWMLWRSILERRRPRA</sequence>
<protein>
    <submittedName>
        <fullName evidence="10">Unannotated protein</fullName>
    </submittedName>
</protein>
<dbReference type="PANTHER" id="PTHR38686">
    <property type="entry name" value="APOLIPOPROTEIN N-ACYLTRANSFERASE"/>
    <property type="match status" value="1"/>
</dbReference>